<dbReference type="EMBL" id="CDMY01000562">
    <property type="protein sequence ID" value="CEM22984.1"/>
    <property type="molecule type" value="Genomic_DNA"/>
</dbReference>
<reference evidence="1 2" key="1">
    <citation type="submission" date="2014-11" db="EMBL/GenBank/DDBJ databases">
        <authorList>
            <person name="Zhu J."/>
            <person name="Qi W."/>
            <person name="Song R."/>
        </authorList>
    </citation>
    <scope>NUCLEOTIDE SEQUENCE [LARGE SCALE GENOMIC DNA]</scope>
</reference>
<evidence type="ECO:0000313" key="2">
    <source>
        <dbReference type="Proteomes" id="UP000041254"/>
    </source>
</evidence>
<dbReference type="InParanoid" id="A0A0G4G3T4"/>
<accession>A0A0G4G3T4</accession>
<organism evidence="1 2">
    <name type="scientific">Vitrella brassicaformis (strain CCMP3155)</name>
    <dbReference type="NCBI Taxonomy" id="1169540"/>
    <lineage>
        <taxon>Eukaryota</taxon>
        <taxon>Sar</taxon>
        <taxon>Alveolata</taxon>
        <taxon>Colpodellida</taxon>
        <taxon>Vitrellaceae</taxon>
        <taxon>Vitrella</taxon>
    </lineage>
</organism>
<name>A0A0G4G3T4_VITBC</name>
<gene>
    <name evidence="1" type="ORF">Vbra_16932</name>
</gene>
<sequence length="209" mass="22710">MWSLNRHVMQIDTKANYRASVKNRDLSYMVGMCATDWKEGYYNNEALLGCYSANWGATGFTRHTLVFTLRSIKTQLPASAGFYKSGGEAKSGRDLYLLDSNDDENEANQPHTHLEGREDWLRVFDDGGHTLTQRMDYLQHLDDAMERVRKLETAAAMIGASPGQDASMGVGAATTPMDVDGGAGRLVMVNPSTASIASTTATSTGTANG</sequence>
<protein>
    <submittedName>
        <fullName evidence="1">Uncharacterized protein</fullName>
    </submittedName>
</protein>
<dbReference type="AlphaFoldDB" id="A0A0G4G3T4"/>
<proteinExistence type="predicted"/>
<keyword evidence="2" id="KW-1185">Reference proteome</keyword>
<dbReference type="VEuPathDB" id="CryptoDB:Vbra_16932"/>
<evidence type="ECO:0000313" key="1">
    <source>
        <dbReference type="EMBL" id="CEM22984.1"/>
    </source>
</evidence>
<dbReference type="Proteomes" id="UP000041254">
    <property type="component" value="Unassembled WGS sequence"/>
</dbReference>